<dbReference type="SUPFAM" id="SSF47616">
    <property type="entry name" value="GST C-terminal domain-like"/>
    <property type="match status" value="1"/>
</dbReference>
<dbReference type="AlphaFoldDB" id="A0A4R3J5F0"/>
<keyword evidence="2" id="KW-0808">Transferase</keyword>
<sequence length="290" mass="31663">MCMGYTLHIGNRAYSSWSLRGWLLFERFGLQVTTRNVEFKSGPVGQQLAAYAPAATVPTLITPEGTVVWDSLAIAEELATRHPRAGHWPVDPARRATARALTAEMHSGFSTLRTVCPMNLRVAHKGTAMTDALRADLDRLEVIFAHAQRVVGEPAQWLCGEYSVADAFYAPVAARIAGYGLPVGPVTTAYVASHLAEPAFRRWRAMGLVRGETLNRYAQNLPTTDWPGPEPLRAEAVDTGTPENATCPYSGDPVTHLARIDGRVFGFCNAFCRDKTVADPLAWPKFAALL</sequence>
<dbReference type="InterPro" id="IPR036282">
    <property type="entry name" value="Glutathione-S-Trfase_C_sf"/>
</dbReference>
<name>A0A4R3J5F0_9RHOB</name>
<feature type="domain" description="GST N-terminal" evidence="1">
    <location>
        <begin position="3"/>
        <end position="86"/>
    </location>
</feature>
<dbReference type="PANTHER" id="PTHR42673:SF4">
    <property type="entry name" value="MALEYLACETOACETATE ISOMERASE"/>
    <property type="match status" value="1"/>
</dbReference>
<dbReference type="PROSITE" id="PS50404">
    <property type="entry name" value="GST_NTER"/>
    <property type="match status" value="1"/>
</dbReference>
<reference evidence="2 3" key="1">
    <citation type="submission" date="2019-03" db="EMBL/GenBank/DDBJ databases">
        <title>Genomic Encyclopedia of Type Strains, Phase IV (KMG-IV): sequencing the most valuable type-strain genomes for metagenomic binning, comparative biology and taxonomic classification.</title>
        <authorList>
            <person name="Goeker M."/>
        </authorList>
    </citation>
    <scope>NUCLEOTIDE SEQUENCE [LARGE SCALE GENOMIC DNA]</scope>
    <source>
        <strain evidence="2 3">DSM 104836</strain>
    </source>
</reference>
<dbReference type="Gene3D" id="3.40.30.10">
    <property type="entry name" value="Glutaredoxin"/>
    <property type="match status" value="1"/>
</dbReference>
<keyword evidence="3" id="KW-1185">Reference proteome</keyword>
<dbReference type="GO" id="GO:0006749">
    <property type="term" value="P:glutathione metabolic process"/>
    <property type="evidence" value="ECO:0007669"/>
    <property type="project" value="TreeGrafter"/>
</dbReference>
<evidence type="ECO:0000313" key="2">
    <source>
        <dbReference type="EMBL" id="TCS60046.1"/>
    </source>
</evidence>
<dbReference type="InterPro" id="IPR004045">
    <property type="entry name" value="Glutathione_S-Trfase_N"/>
</dbReference>
<dbReference type="SUPFAM" id="SSF52833">
    <property type="entry name" value="Thioredoxin-like"/>
    <property type="match status" value="1"/>
</dbReference>
<gene>
    <name evidence="2" type="ORF">EDD52_11656</name>
</gene>
<dbReference type="CDD" id="cd03194">
    <property type="entry name" value="GST_C_3"/>
    <property type="match status" value="1"/>
</dbReference>
<dbReference type="GO" id="GO:0006559">
    <property type="term" value="P:L-phenylalanine catabolic process"/>
    <property type="evidence" value="ECO:0007669"/>
    <property type="project" value="TreeGrafter"/>
</dbReference>
<comment type="caution">
    <text evidence="2">The sequence shown here is derived from an EMBL/GenBank/DDBJ whole genome shotgun (WGS) entry which is preliminary data.</text>
</comment>
<accession>A0A4R3J5F0</accession>
<evidence type="ECO:0000259" key="1">
    <source>
        <dbReference type="PROSITE" id="PS50404"/>
    </source>
</evidence>
<dbReference type="GO" id="GO:0016034">
    <property type="term" value="F:maleylacetoacetate isomerase activity"/>
    <property type="evidence" value="ECO:0007669"/>
    <property type="project" value="TreeGrafter"/>
</dbReference>
<dbReference type="Gene3D" id="1.20.1050.10">
    <property type="match status" value="1"/>
</dbReference>
<protein>
    <submittedName>
        <fullName evidence="2">Glutathione S-transferase</fullName>
    </submittedName>
</protein>
<dbReference type="Proteomes" id="UP000295696">
    <property type="component" value="Unassembled WGS sequence"/>
</dbReference>
<evidence type="ECO:0000313" key="3">
    <source>
        <dbReference type="Proteomes" id="UP000295696"/>
    </source>
</evidence>
<dbReference type="Pfam" id="PF13409">
    <property type="entry name" value="GST_N_2"/>
    <property type="match status" value="1"/>
</dbReference>
<proteinExistence type="predicted"/>
<dbReference type="GO" id="GO:0004364">
    <property type="term" value="F:glutathione transferase activity"/>
    <property type="evidence" value="ECO:0007669"/>
    <property type="project" value="TreeGrafter"/>
</dbReference>
<dbReference type="PANTHER" id="PTHR42673">
    <property type="entry name" value="MALEYLACETOACETATE ISOMERASE"/>
    <property type="match status" value="1"/>
</dbReference>
<organism evidence="2 3">
    <name type="scientific">Primorskyibacter sedentarius</name>
    <dbReference type="NCBI Taxonomy" id="745311"/>
    <lineage>
        <taxon>Bacteria</taxon>
        <taxon>Pseudomonadati</taxon>
        <taxon>Pseudomonadota</taxon>
        <taxon>Alphaproteobacteria</taxon>
        <taxon>Rhodobacterales</taxon>
        <taxon>Roseobacteraceae</taxon>
        <taxon>Primorskyibacter</taxon>
    </lineage>
</organism>
<dbReference type="EMBL" id="SLZU01000016">
    <property type="protein sequence ID" value="TCS60046.1"/>
    <property type="molecule type" value="Genomic_DNA"/>
</dbReference>
<dbReference type="CDD" id="cd03043">
    <property type="entry name" value="GST_N_1"/>
    <property type="match status" value="1"/>
</dbReference>
<dbReference type="InterPro" id="IPR036249">
    <property type="entry name" value="Thioredoxin-like_sf"/>
</dbReference>